<reference evidence="1 2" key="1">
    <citation type="submission" date="2023-11" db="EMBL/GenBank/DDBJ databases">
        <authorList>
            <person name="Hedman E."/>
            <person name="Englund M."/>
            <person name="Stromberg M."/>
            <person name="Nyberg Akerstrom W."/>
            <person name="Nylinder S."/>
            <person name="Jareborg N."/>
            <person name="Kallberg Y."/>
            <person name="Kronander E."/>
        </authorList>
    </citation>
    <scope>NUCLEOTIDE SEQUENCE [LARGE SCALE GENOMIC DNA]</scope>
</reference>
<protein>
    <submittedName>
        <fullName evidence="1">Uncharacterized protein</fullName>
    </submittedName>
</protein>
<keyword evidence="2" id="KW-1185">Reference proteome</keyword>
<proteinExistence type="predicted"/>
<organism evidence="1 2">
    <name type="scientific">Parnassius mnemosyne</name>
    <name type="common">clouded apollo</name>
    <dbReference type="NCBI Taxonomy" id="213953"/>
    <lineage>
        <taxon>Eukaryota</taxon>
        <taxon>Metazoa</taxon>
        <taxon>Ecdysozoa</taxon>
        <taxon>Arthropoda</taxon>
        <taxon>Hexapoda</taxon>
        <taxon>Insecta</taxon>
        <taxon>Pterygota</taxon>
        <taxon>Neoptera</taxon>
        <taxon>Endopterygota</taxon>
        <taxon>Lepidoptera</taxon>
        <taxon>Glossata</taxon>
        <taxon>Ditrysia</taxon>
        <taxon>Papilionoidea</taxon>
        <taxon>Papilionidae</taxon>
        <taxon>Parnassiinae</taxon>
        <taxon>Parnassini</taxon>
        <taxon>Parnassius</taxon>
        <taxon>Driopa</taxon>
    </lineage>
</organism>
<evidence type="ECO:0000313" key="1">
    <source>
        <dbReference type="EMBL" id="CAK1589562.1"/>
    </source>
</evidence>
<evidence type="ECO:0000313" key="2">
    <source>
        <dbReference type="Proteomes" id="UP001314205"/>
    </source>
</evidence>
<dbReference type="Proteomes" id="UP001314205">
    <property type="component" value="Unassembled WGS sequence"/>
</dbReference>
<dbReference type="EMBL" id="CAVLGL010000084">
    <property type="protein sequence ID" value="CAK1589562.1"/>
    <property type="molecule type" value="Genomic_DNA"/>
</dbReference>
<sequence length="191" mass="21841">MLPRVARWWTQMQEFDFSIEYMPGTSMPHVDALSRNPALPDEDLKFKDIFHVKEIDWLVTVQNPDTDVQRIIGILNSPNLNVLDIKNNYKLKNGKLFRKIAEGDKTRGACTKVIKVLMVFRTRGACTKVIKVLMVFRTRGACTKVIKVLMVFRTRGACTKVIKVLMVFRTRGACTKVIKCSNGVQDKRGLH</sequence>
<comment type="caution">
    <text evidence="1">The sequence shown here is derived from an EMBL/GenBank/DDBJ whole genome shotgun (WGS) entry which is preliminary data.</text>
</comment>
<name>A0AAV1L690_9NEOP</name>
<dbReference type="AlphaFoldDB" id="A0AAV1L690"/>
<gene>
    <name evidence="1" type="ORF">PARMNEM_LOCUS10040</name>
</gene>
<accession>A0AAV1L690</accession>